<organism evidence="11 12">
    <name type="scientific">Candidatus Ornithomonoglobus merdipullorum</name>
    <dbReference type="NCBI Taxonomy" id="2840895"/>
    <lineage>
        <taxon>Bacteria</taxon>
        <taxon>Bacillati</taxon>
        <taxon>Bacillota</taxon>
        <taxon>Clostridia</taxon>
        <taxon>Candidatus Ornithomonoglobus</taxon>
    </lineage>
</organism>
<dbReference type="InterPro" id="IPR052193">
    <property type="entry name" value="Peptidase_C59"/>
</dbReference>
<evidence type="ECO:0000256" key="1">
    <source>
        <dbReference type="ARBA" id="ARBA00004860"/>
    </source>
</evidence>
<evidence type="ECO:0000256" key="5">
    <source>
        <dbReference type="ARBA" id="ARBA00044769"/>
    </source>
</evidence>
<evidence type="ECO:0000313" key="11">
    <source>
        <dbReference type="EMBL" id="HIU56560.1"/>
    </source>
</evidence>
<reference evidence="11" key="2">
    <citation type="journal article" date="2021" name="PeerJ">
        <title>Extensive microbial diversity within the chicken gut microbiome revealed by metagenomics and culture.</title>
        <authorList>
            <person name="Gilroy R."/>
            <person name="Ravi A."/>
            <person name="Getino M."/>
            <person name="Pursley I."/>
            <person name="Horton D.L."/>
            <person name="Alikhan N.F."/>
            <person name="Baker D."/>
            <person name="Gharbi K."/>
            <person name="Hall N."/>
            <person name="Watson M."/>
            <person name="Adriaenssens E.M."/>
            <person name="Foster-Nyarko E."/>
            <person name="Jarju S."/>
            <person name="Secka A."/>
            <person name="Antonio M."/>
            <person name="Oren A."/>
            <person name="Chaudhuri R.R."/>
            <person name="La Ragione R."/>
            <person name="Hildebrand F."/>
            <person name="Pallen M.J."/>
        </authorList>
    </citation>
    <scope>NUCLEOTIDE SEQUENCE</scope>
    <source>
        <strain evidence="11">USAMLcec3-3695</strain>
    </source>
</reference>
<dbReference type="EC" id="3.5.1.24" evidence="5"/>
<dbReference type="CDD" id="cd00542">
    <property type="entry name" value="Ntn_PVA"/>
    <property type="match status" value="1"/>
</dbReference>
<comment type="pathway">
    <text evidence="1">Lipid metabolism; bile acid biosynthesis.</text>
</comment>
<feature type="domain" description="Choloylglycine hydrolase/NAAA C-terminal" evidence="10">
    <location>
        <begin position="2"/>
        <end position="311"/>
    </location>
</feature>
<comment type="caution">
    <text evidence="11">The sequence shown here is derived from an EMBL/GenBank/DDBJ whole genome shotgun (WGS) entry which is preliminary data.</text>
</comment>
<dbReference type="Proteomes" id="UP000824109">
    <property type="component" value="Unassembled WGS sequence"/>
</dbReference>
<sequence length="323" mass="36228">MCTAIAYKTKDRYFGRNLDVDRGYGETVTVMPRGFELRFRREGIMKSHYALIGAAYVADGYPLYYDAVNEKGLCMAGLSFPGNAYYFGCAEGAHNVSPFELIPWVLCRCANVREARELLRDTNIAEINFSDELPLHPLHWIISGHDGTIAVESVRDGLMIYDDPVEVLTNNPEFGFHMRNLSNYMNLTSARPVNRFSGALELEAYSAGMGAVGLPGDLSSASRFVRAAFVKWNSVAGTSEEESVSQFFHILSSVEQQRGCSRTEGGWETTLYSSCCNADRGIYYYRTYRSSTVFGIDMNREDLDGQRLVSYPMYEDNGIAMKN</sequence>
<evidence type="ECO:0000256" key="2">
    <source>
        <dbReference type="ARBA" id="ARBA00006625"/>
    </source>
</evidence>
<gene>
    <name evidence="11" type="ORF">IAA61_01950</name>
</gene>
<evidence type="ECO:0000256" key="7">
    <source>
        <dbReference type="ARBA" id="ARBA00044806"/>
    </source>
</evidence>
<accession>A0A9D1MA01</accession>
<dbReference type="PANTHER" id="PTHR35527:SF2">
    <property type="entry name" value="HYDROLASE"/>
    <property type="match status" value="1"/>
</dbReference>
<dbReference type="EMBL" id="DVNB01000023">
    <property type="protein sequence ID" value="HIU56560.1"/>
    <property type="molecule type" value="Genomic_DNA"/>
</dbReference>
<comment type="catalytic activity">
    <reaction evidence="8">
        <text>cholate + taurine = taurocholate + H2O</text>
        <dbReference type="Rhea" id="RHEA:47108"/>
        <dbReference type="ChEBI" id="CHEBI:15377"/>
        <dbReference type="ChEBI" id="CHEBI:29747"/>
        <dbReference type="ChEBI" id="CHEBI:36257"/>
        <dbReference type="ChEBI" id="CHEBI:507393"/>
    </reaction>
    <physiologicalReaction direction="right-to-left" evidence="8">
        <dbReference type="Rhea" id="RHEA:47110"/>
    </physiologicalReaction>
</comment>
<evidence type="ECO:0000313" key="12">
    <source>
        <dbReference type="Proteomes" id="UP000824109"/>
    </source>
</evidence>
<protein>
    <recommendedName>
        <fullName evidence="5">choloylglycine hydrolase</fullName>
        <ecNumber evidence="5">3.5.1.24</ecNumber>
    </recommendedName>
    <alternativeName>
        <fullName evidence="6">Bile salt hydrolase</fullName>
    </alternativeName>
    <alternativeName>
        <fullName evidence="7">Choloylglycine hydrolase</fullName>
    </alternativeName>
</protein>
<comment type="similarity">
    <text evidence="2">Belongs to the peptidase C59 family.</text>
</comment>
<dbReference type="PANTHER" id="PTHR35527">
    <property type="entry name" value="CHOLOYLGLYCINE HYDROLASE"/>
    <property type="match status" value="1"/>
</dbReference>
<proteinExistence type="inferred from homology"/>
<evidence type="ECO:0000256" key="9">
    <source>
        <dbReference type="ARBA" id="ARBA00048897"/>
    </source>
</evidence>
<dbReference type="InterPro" id="IPR047711">
    <property type="entry name" value="CBAH"/>
</dbReference>
<evidence type="ECO:0000256" key="8">
    <source>
        <dbReference type="ARBA" id="ARBA00047285"/>
    </source>
</evidence>
<keyword evidence="3 11" id="KW-0378">Hydrolase</keyword>
<name>A0A9D1MA01_9FIRM</name>
<dbReference type="GO" id="GO:0045302">
    <property type="term" value="F:choloylglycine hydrolase activity"/>
    <property type="evidence" value="ECO:0007669"/>
    <property type="project" value="UniProtKB-EC"/>
</dbReference>
<evidence type="ECO:0000256" key="6">
    <source>
        <dbReference type="ARBA" id="ARBA00044804"/>
    </source>
</evidence>
<evidence type="ECO:0000259" key="10">
    <source>
        <dbReference type="Pfam" id="PF02275"/>
    </source>
</evidence>
<dbReference type="Pfam" id="PF02275">
    <property type="entry name" value="CBAH"/>
    <property type="match status" value="1"/>
</dbReference>
<evidence type="ECO:0000256" key="3">
    <source>
        <dbReference type="ARBA" id="ARBA00022801"/>
    </source>
</evidence>
<keyword evidence="4" id="KW-0443">Lipid metabolism</keyword>
<dbReference type="Gene3D" id="3.60.60.10">
    <property type="entry name" value="Penicillin V Acylase, Chain A"/>
    <property type="match status" value="1"/>
</dbReference>
<dbReference type="SUPFAM" id="SSF56235">
    <property type="entry name" value="N-terminal nucleophile aminohydrolases (Ntn hydrolases)"/>
    <property type="match status" value="1"/>
</dbReference>
<reference evidence="11" key="1">
    <citation type="submission" date="2020-10" db="EMBL/GenBank/DDBJ databases">
        <authorList>
            <person name="Gilroy R."/>
        </authorList>
    </citation>
    <scope>NUCLEOTIDE SEQUENCE</scope>
    <source>
        <strain evidence="11">USAMLcec3-3695</strain>
    </source>
</reference>
<evidence type="ECO:0000256" key="4">
    <source>
        <dbReference type="ARBA" id="ARBA00023098"/>
    </source>
</evidence>
<dbReference type="InterPro" id="IPR029055">
    <property type="entry name" value="Ntn_hydrolases_N"/>
</dbReference>
<comment type="catalytic activity">
    <reaction evidence="9">
        <text>taurodeoxycholate + H2O = deoxycholate + taurine</text>
        <dbReference type="Rhea" id="RHEA:47556"/>
        <dbReference type="ChEBI" id="CHEBI:15377"/>
        <dbReference type="ChEBI" id="CHEBI:23614"/>
        <dbReference type="ChEBI" id="CHEBI:36261"/>
        <dbReference type="ChEBI" id="CHEBI:507393"/>
    </reaction>
    <physiologicalReaction direction="left-to-right" evidence="9">
        <dbReference type="Rhea" id="RHEA:47557"/>
    </physiologicalReaction>
</comment>
<dbReference type="AlphaFoldDB" id="A0A9D1MA01"/>
<dbReference type="InterPro" id="IPR029132">
    <property type="entry name" value="CBAH/NAAA_C"/>
</dbReference>
<dbReference type="GO" id="GO:0006629">
    <property type="term" value="P:lipid metabolic process"/>
    <property type="evidence" value="ECO:0007669"/>
    <property type="project" value="UniProtKB-KW"/>
</dbReference>
<dbReference type="NCBIfam" id="NF038245">
    <property type="entry name" value="bile_salt_hydro"/>
    <property type="match status" value="1"/>
</dbReference>